<evidence type="ECO:0000313" key="1">
    <source>
        <dbReference type="EMBL" id="CDM32837.1"/>
    </source>
</evidence>
<dbReference type="EMBL" id="HG792016">
    <property type="protein sequence ID" value="CDM32837.1"/>
    <property type="molecule type" value="Genomic_DNA"/>
</dbReference>
<dbReference type="Gene3D" id="1.10.510.10">
    <property type="entry name" value="Transferase(Phosphotransferase) domain 1"/>
    <property type="match status" value="1"/>
</dbReference>
<dbReference type="AlphaFoldDB" id="W6QTH6"/>
<organism evidence="1 2">
    <name type="scientific">Penicillium roqueforti (strain FM164)</name>
    <dbReference type="NCBI Taxonomy" id="1365484"/>
    <lineage>
        <taxon>Eukaryota</taxon>
        <taxon>Fungi</taxon>
        <taxon>Dikarya</taxon>
        <taxon>Ascomycota</taxon>
        <taxon>Pezizomycotina</taxon>
        <taxon>Eurotiomycetes</taxon>
        <taxon>Eurotiomycetidae</taxon>
        <taxon>Eurotiales</taxon>
        <taxon>Aspergillaceae</taxon>
        <taxon>Penicillium</taxon>
    </lineage>
</organism>
<reference evidence="1" key="1">
    <citation type="journal article" date="2014" name="Nat. Commun.">
        <title>Multiple recent horizontal transfers of a large genomic region in cheese making fungi.</title>
        <authorList>
            <person name="Cheeseman K."/>
            <person name="Ropars J."/>
            <person name="Renault P."/>
            <person name="Dupont J."/>
            <person name="Gouzy J."/>
            <person name="Branca A."/>
            <person name="Abraham A.L."/>
            <person name="Ceppi M."/>
            <person name="Conseiller E."/>
            <person name="Debuchy R."/>
            <person name="Malagnac F."/>
            <person name="Goarin A."/>
            <person name="Silar P."/>
            <person name="Lacoste S."/>
            <person name="Sallet E."/>
            <person name="Bensimon A."/>
            <person name="Giraud T."/>
            <person name="Brygoo Y."/>
        </authorList>
    </citation>
    <scope>NUCLEOTIDE SEQUENCE [LARGE SCALE GENOMIC DNA]</scope>
    <source>
        <strain evidence="1">FM164</strain>
    </source>
</reference>
<keyword evidence="2" id="KW-1185">Reference proteome</keyword>
<keyword evidence="1" id="KW-0418">Kinase</keyword>
<proteinExistence type="predicted"/>
<dbReference type="STRING" id="1365484.W6QTH6"/>
<evidence type="ECO:0000313" key="2">
    <source>
        <dbReference type="Proteomes" id="UP000030686"/>
    </source>
</evidence>
<dbReference type="OrthoDB" id="4062651at2759"/>
<name>W6QTH6_PENRF</name>
<dbReference type="Proteomes" id="UP000030686">
    <property type="component" value="Unassembled WGS sequence"/>
</dbReference>
<sequence length="429" mass="47921">MVVAALTRCWSHRSCEWSLHGHGNKILKKLSFEQCGHLSIRIEFLISSRLRFIMADSLFSYVLNPREHRPVIMSSNLPKDNMICDLGTIKAQYQLPISMSAPTTRESYTAATTNLTGPHRRGRLKVVTGPPKSLCLPHLCGLENIASVLIVRQESPWDTYRKVITYENAGKVTIATRRTRPSRMVAIRTYGKDNARRLIYRFGRLEHRNVLSLHECYMHEDLASFLVDDLPLTLAHVVAFPSLHECYMHEDLAFFLVDDLPLTLAHVAAFPSVYPSETELGSIICQILDGACYLSSFGLAHQSLACGDVLFGIDGIIKIASLDLYIDCTPKQSEIAYIAALPSIMMRLMQKNGKDQGLVGVNDLERWPIDSAAVEILSATETAESIRSLRNQPLLAEKHRPNDDLVVLARAALLSTSLNCIYDPGSKKC</sequence>
<dbReference type="InterPro" id="IPR011009">
    <property type="entry name" value="Kinase-like_dom_sf"/>
</dbReference>
<accession>W6QTH6</accession>
<keyword evidence="1" id="KW-0808">Transferase</keyword>
<dbReference type="OMA" id="WSHRSCE"/>
<dbReference type="GO" id="GO:0016301">
    <property type="term" value="F:kinase activity"/>
    <property type="evidence" value="ECO:0007669"/>
    <property type="project" value="UniProtKB-KW"/>
</dbReference>
<protein>
    <submittedName>
        <fullName evidence="1">Protein kinase-like domain</fullName>
    </submittedName>
</protein>
<dbReference type="SUPFAM" id="SSF56112">
    <property type="entry name" value="Protein kinase-like (PK-like)"/>
    <property type="match status" value="1"/>
</dbReference>
<gene>
    <name evidence="1" type="ORF">PROQFM164_S02g002988</name>
</gene>